<gene>
    <name evidence="2" type="ORF">RM445_07480</name>
</gene>
<name>A0ABU2N603_9PSEU</name>
<reference evidence="3" key="1">
    <citation type="submission" date="2023-07" db="EMBL/GenBank/DDBJ databases">
        <title>30 novel species of actinomycetes from the DSMZ collection.</title>
        <authorList>
            <person name="Nouioui I."/>
        </authorList>
    </citation>
    <scope>NUCLEOTIDE SEQUENCE [LARGE SCALE GENOMIC DNA]</scope>
    <source>
        <strain evidence="3">DSM 45834</strain>
    </source>
</reference>
<dbReference type="EMBL" id="JAVREJ010000003">
    <property type="protein sequence ID" value="MDT0349367.1"/>
    <property type="molecule type" value="Genomic_DNA"/>
</dbReference>
<feature type="compositionally biased region" description="Basic and acidic residues" evidence="1">
    <location>
        <begin position="16"/>
        <end position="28"/>
    </location>
</feature>
<evidence type="ECO:0000313" key="3">
    <source>
        <dbReference type="Proteomes" id="UP001183202"/>
    </source>
</evidence>
<protein>
    <submittedName>
        <fullName evidence="2">Uncharacterized protein</fullName>
    </submittedName>
</protein>
<proteinExistence type="predicted"/>
<evidence type="ECO:0000313" key="2">
    <source>
        <dbReference type="EMBL" id="MDT0349367.1"/>
    </source>
</evidence>
<accession>A0ABU2N603</accession>
<dbReference type="RefSeq" id="WP_311555382.1">
    <property type="nucleotide sequence ID" value="NZ_JAVREJ010000003.1"/>
</dbReference>
<sequence>MADTESPDLGAAEESDLQRAESDLHPADPPDALRTAEYGRESAAARADTSDDTPTPRETPAD</sequence>
<feature type="region of interest" description="Disordered" evidence="1">
    <location>
        <begin position="1"/>
        <end position="62"/>
    </location>
</feature>
<dbReference type="Proteomes" id="UP001183202">
    <property type="component" value="Unassembled WGS sequence"/>
</dbReference>
<keyword evidence="3" id="KW-1185">Reference proteome</keyword>
<evidence type="ECO:0000256" key="1">
    <source>
        <dbReference type="SAM" id="MobiDB-lite"/>
    </source>
</evidence>
<organism evidence="2 3">
    <name type="scientific">Pseudonocardia charpentierae</name>
    <dbReference type="NCBI Taxonomy" id="3075545"/>
    <lineage>
        <taxon>Bacteria</taxon>
        <taxon>Bacillati</taxon>
        <taxon>Actinomycetota</taxon>
        <taxon>Actinomycetes</taxon>
        <taxon>Pseudonocardiales</taxon>
        <taxon>Pseudonocardiaceae</taxon>
        <taxon>Pseudonocardia</taxon>
    </lineage>
</organism>
<comment type="caution">
    <text evidence="2">The sequence shown here is derived from an EMBL/GenBank/DDBJ whole genome shotgun (WGS) entry which is preliminary data.</text>
</comment>